<feature type="domain" description="Fibronectin type-III" evidence="24">
    <location>
        <begin position="1483"/>
        <end position="1579"/>
    </location>
</feature>
<evidence type="ECO:0000256" key="16">
    <source>
        <dbReference type="ARBA" id="ARBA00022860"/>
    </source>
</evidence>
<dbReference type="SUPFAM" id="SSF49265">
    <property type="entry name" value="Fibronectin type III"/>
    <property type="match status" value="4"/>
</dbReference>
<dbReference type="FunFam" id="2.60.40.10:FF:000770">
    <property type="entry name" value="titin isoform X1"/>
    <property type="match status" value="1"/>
</dbReference>
<comment type="subcellular location">
    <subcellularLocation>
        <location evidence="3">Cytoplasm</location>
    </subcellularLocation>
    <subcellularLocation>
        <location evidence="2">Nucleus</location>
    </subcellularLocation>
</comment>
<evidence type="ECO:0000256" key="10">
    <source>
        <dbReference type="ARBA" id="ARBA00022723"/>
    </source>
</evidence>
<dbReference type="InterPro" id="IPR036179">
    <property type="entry name" value="Ig-like_dom_sf"/>
</dbReference>
<feature type="domain" description="Ig-like" evidence="23">
    <location>
        <begin position="115"/>
        <end position="203"/>
    </location>
</feature>
<dbReference type="GO" id="GO:0005524">
    <property type="term" value="F:ATP binding"/>
    <property type="evidence" value="ECO:0007669"/>
    <property type="project" value="UniProtKB-KW"/>
</dbReference>
<dbReference type="SMART" id="SM00409">
    <property type="entry name" value="IG"/>
    <property type="match status" value="10"/>
</dbReference>
<dbReference type="PANTHER" id="PTHR14340">
    <property type="entry name" value="MICROFIBRIL-ASSOCIATED GLYCOPROTEIN 3"/>
    <property type="match status" value="1"/>
</dbReference>
<evidence type="ECO:0000256" key="15">
    <source>
        <dbReference type="ARBA" id="ARBA00022842"/>
    </source>
</evidence>
<evidence type="ECO:0000256" key="7">
    <source>
        <dbReference type="ARBA" id="ARBA00022527"/>
    </source>
</evidence>
<evidence type="ECO:0000256" key="13">
    <source>
        <dbReference type="ARBA" id="ARBA00022777"/>
    </source>
</evidence>
<dbReference type="GO" id="GO:0005516">
    <property type="term" value="F:calmodulin binding"/>
    <property type="evidence" value="ECO:0007669"/>
    <property type="project" value="UniProtKB-KW"/>
</dbReference>
<dbReference type="PROSITE" id="PS50835">
    <property type="entry name" value="IG_LIKE"/>
    <property type="match status" value="5"/>
</dbReference>
<feature type="domain" description="Fibronectin type-III" evidence="24">
    <location>
        <begin position="902"/>
        <end position="998"/>
    </location>
</feature>
<evidence type="ECO:0000256" key="4">
    <source>
        <dbReference type="ARBA" id="ARBA00006692"/>
    </source>
</evidence>
<sequence>MFRGWRAPPVFRQKITPLEINVGSQAKFECEIEDAADVTFKWYRSEVEIKQSEKYRILSRHTSSSLEILTPAKIDSGEYSCKASNKHGSASCQASLVVTGKLPTCSAVLTVKEPPSFVTPIESQTALPNANVRCKGVFKGTPPFTVKWFKDDKELITGPSCFTGLEGLSCFLELYSVGVSQSGVYSCQVNNDAGSARCSAELNVKEPPSFVVPPQPVEAMPGSTVTFSAMVKGSSPLKLKWFRGTKEIVPGRTCNFYLKDSQALLELYNVDKSHSGEYTCQISNEAGSESCPVNLMVKDKAGAALAPAETPAAPQSKKLDNLFFVEEPKPVNIVESVYSVIVRLEPRGEAKSTAELYLSGKVPEEVKPIPFDEEVLPVQVPEEPEKKKPVKIEEPKPAEPKPKAPVVEEQQQTTQPKKAVVEPHAPKEEIIKDWIVKPLRDQHVKPKTAAVFKCELFKDTPNWKWLKGETEITPSDKIEVKKDGKELTLTIKNCQPDDVAEYAMEVEGRIYTAKLTLGGIRLEFVKPIKDVTVKERETAEFSVELSHENIPVVWYKNGARLHPGKVVHMSENGKVHTLAFKEVTVDDTSNIKVEAMGKTSEAMLTVLARVIGLKRPLNDVAVIAGETATFECELSYEGIAVEWFLGGTKLEPSDRVRWFKDGSEIRKGKKYEIIAQGRKHILVINKSAFDDEAEYECDAKTSKSSGMLTVVAVPQIKTTDQSYVTDAGKPIVMAVPYSAYPQAQAEWLYNNLSLAKDNIFTSSDRTEYRLKDPKKSDQGRYMITIKNKHGAGEAFINLDVIVAPTFDLSAFKNGLEVIVPQPLTIRVPITGYPIPVAKWTFGEKLMTPEDERVTTTTKSTFVELVVTPSVRPDKGSYTLTLENEVSSASGEIEVNVIGVPSPPIELHVTGASRDFLSIAWKPPQQDGGCPIRGYHIEMCEAGTEKWMRVNSRPVKELKFRVEEGIVPEKEYILRVRAINSAGVSEPSDISENVFAKESDYVPGPVTDLKPVVVTRKMIFLNWDDPDDDGGSDLTGFIVERRDAKGHTWRQPVETPSSKCECVGIMEGQDYFFRVTAKNKFGLGLPVELGPITAIDPQDVPGPPKDLRVTDITRSTMRLIWKLPETDGGERIKSYFIEKKSMIDKAWTKAKDTEVRGTKFVVDSLTEGGLYQFRVRAVNAAGVGDPGYVSELIETKDRTKVPDAPKQPTVKEVYHDTALITWEPPADGGKPISGYIVEKKETMAKRVQTVGDGGESAWVKLDNILVKEEIQKPVIDLKLSGSMTVKAGESVRIEAGLRGKPPPEVKWVKDKAVGNNPRMSYETGDDYSKFLLTKSRRTDTGKYVITATNSAGTFTAYANVNVLDTPGPVRNLRVTGIGPDKCRVVWDGPEDDGGCEVDSYIVEKCETRRMVWSTYSASVVTPYCNITRLVESNEYIFRVRAENKMGTGPALETKPVTVKTQFNKPGPPEAPDVTKTSEWDTLLMIEDVNRYDAGKYALTLENSSGTKTFTIVVKVNGYHVEFKERNSLMWKRASKTPLRVKDCRVTGLIEGLEYEFRVMAMNMAGIGKASKVTEAAVALDPIEPPTITIHPDMKDGVSVKAGDTILPPTWPSISPRG</sequence>
<dbReference type="CDD" id="cd00063">
    <property type="entry name" value="FN3"/>
    <property type="match status" value="6"/>
</dbReference>
<dbReference type="Pfam" id="PF00041">
    <property type="entry name" value="fn3"/>
    <property type="match status" value="5"/>
</dbReference>
<evidence type="ECO:0000259" key="23">
    <source>
        <dbReference type="PROSITE" id="PS50835"/>
    </source>
</evidence>
<dbReference type="FunFam" id="2.60.40.10:FF:000022">
    <property type="entry name" value="Cardiac titin"/>
    <property type="match status" value="3"/>
</dbReference>
<dbReference type="PANTHER" id="PTHR14340:SF9">
    <property type="entry name" value="FIBRONECTIN TYPE-III DOMAIN-CONTAINING PROTEIN"/>
    <property type="match status" value="1"/>
</dbReference>
<keyword evidence="10" id="KW-0479">Metal-binding</keyword>
<feature type="domain" description="Fibronectin type-III" evidence="24">
    <location>
        <begin position="1367"/>
        <end position="1460"/>
    </location>
</feature>
<feature type="domain" description="Fibronectin type-III" evidence="24">
    <location>
        <begin position="1203"/>
        <end position="1301"/>
    </location>
</feature>
<dbReference type="FunFam" id="2.60.40.10:FF:000002">
    <property type="entry name" value="Titin a"/>
    <property type="match status" value="1"/>
</dbReference>
<comment type="catalytic activity">
    <reaction evidence="20">
        <text>L-threonyl-[protein] + ATP = O-phospho-L-threonyl-[protein] + ADP + H(+)</text>
        <dbReference type="Rhea" id="RHEA:46608"/>
        <dbReference type="Rhea" id="RHEA-COMP:11060"/>
        <dbReference type="Rhea" id="RHEA-COMP:11605"/>
        <dbReference type="ChEBI" id="CHEBI:15378"/>
        <dbReference type="ChEBI" id="CHEBI:30013"/>
        <dbReference type="ChEBI" id="CHEBI:30616"/>
        <dbReference type="ChEBI" id="CHEBI:61977"/>
        <dbReference type="ChEBI" id="CHEBI:456216"/>
        <dbReference type="EC" id="2.7.11.1"/>
    </reaction>
</comment>
<dbReference type="SMART" id="SM00060">
    <property type="entry name" value="FN3"/>
    <property type="match status" value="6"/>
</dbReference>
<keyword evidence="9" id="KW-0808">Transferase</keyword>
<dbReference type="GO" id="GO:0004674">
    <property type="term" value="F:protein serine/threonine kinase activity"/>
    <property type="evidence" value="ECO:0007669"/>
    <property type="project" value="UniProtKB-KW"/>
</dbReference>
<evidence type="ECO:0000256" key="5">
    <source>
        <dbReference type="ARBA" id="ARBA00012513"/>
    </source>
</evidence>
<organism evidence="25 26">
    <name type="scientific">Knipowitschia caucasica</name>
    <name type="common">Caucasian dwarf goby</name>
    <name type="synonym">Pomatoschistus caucasicus</name>
    <dbReference type="NCBI Taxonomy" id="637954"/>
    <lineage>
        <taxon>Eukaryota</taxon>
        <taxon>Metazoa</taxon>
        <taxon>Chordata</taxon>
        <taxon>Craniata</taxon>
        <taxon>Vertebrata</taxon>
        <taxon>Euteleostomi</taxon>
        <taxon>Actinopterygii</taxon>
        <taxon>Neopterygii</taxon>
        <taxon>Teleostei</taxon>
        <taxon>Neoteleostei</taxon>
        <taxon>Acanthomorphata</taxon>
        <taxon>Gobiaria</taxon>
        <taxon>Gobiiformes</taxon>
        <taxon>Gobioidei</taxon>
        <taxon>Gobiidae</taxon>
        <taxon>Gobiinae</taxon>
        <taxon>Knipowitschia</taxon>
    </lineage>
</organism>
<dbReference type="SMART" id="SM00408">
    <property type="entry name" value="IGc2"/>
    <property type="match status" value="6"/>
</dbReference>
<feature type="domain" description="Ig-like" evidence="23">
    <location>
        <begin position="1272"/>
        <end position="1360"/>
    </location>
</feature>
<feature type="region of interest" description="Disordered" evidence="22">
    <location>
        <begin position="377"/>
        <end position="422"/>
    </location>
</feature>
<dbReference type="Pfam" id="PF07679">
    <property type="entry name" value="I-set"/>
    <property type="match status" value="9"/>
</dbReference>
<evidence type="ECO:0000256" key="20">
    <source>
        <dbReference type="ARBA" id="ARBA00047899"/>
    </source>
</evidence>
<evidence type="ECO:0000256" key="18">
    <source>
        <dbReference type="ARBA" id="ARBA00023242"/>
    </source>
</evidence>
<keyword evidence="7" id="KW-0723">Serine/threonine-protein kinase</keyword>
<dbReference type="CDD" id="cd00096">
    <property type="entry name" value="Ig"/>
    <property type="match status" value="2"/>
</dbReference>
<dbReference type="SUPFAM" id="SSF48726">
    <property type="entry name" value="Immunoglobulin"/>
    <property type="match status" value="9"/>
</dbReference>
<dbReference type="FunFam" id="2.60.40.10:FF:001434">
    <property type="entry name" value="titin isoform X1"/>
    <property type="match status" value="1"/>
</dbReference>
<dbReference type="Proteomes" id="UP001497482">
    <property type="component" value="Chromosome 15"/>
</dbReference>
<dbReference type="Gene3D" id="2.60.40.10">
    <property type="entry name" value="Immunoglobulins"/>
    <property type="match status" value="16"/>
</dbReference>
<dbReference type="PRINTS" id="PR00014">
    <property type="entry name" value="FNTYPEIII"/>
</dbReference>
<evidence type="ECO:0000256" key="8">
    <source>
        <dbReference type="ARBA" id="ARBA00022553"/>
    </source>
</evidence>
<accession>A0AAV2JYT6</accession>
<reference evidence="25 26" key="1">
    <citation type="submission" date="2024-04" db="EMBL/GenBank/DDBJ databases">
        <authorList>
            <person name="Waldvogel A.-M."/>
            <person name="Schoenle A."/>
        </authorList>
    </citation>
    <scope>NUCLEOTIDE SEQUENCE [LARGE SCALE GENOMIC DNA]</scope>
</reference>
<feature type="domain" description="Fibronectin type-III" evidence="24">
    <location>
        <begin position="1102"/>
        <end position="1197"/>
    </location>
</feature>
<comment type="catalytic activity">
    <reaction evidence="21">
        <text>L-seryl-[protein] + ATP = O-phospho-L-seryl-[protein] + ADP + H(+)</text>
        <dbReference type="Rhea" id="RHEA:17989"/>
        <dbReference type="Rhea" id="RHEA-COMP:9863"/>
        <dbReference type="Rhea" id="RHEA-COMP:11604"/>
        <dbReference type="ChEBI" id="CHEBI:15378"/>
        <dbReference type="ChEBI" id="CHEBI:29999"/>
        <dbReference type="ChEBI" id="CHEBI:30616"/>
        <dbReference type="ChEBI" id="CHEBI:83421"/>
        <dbReference type="ChEBI" id="CHEBI:456216"/>
        <dbReference type="EC" id="2.7.11.1"/>
    </reaction>
</comment>
<evidence type="ECO:0000256" key="14">
    <source>
        <dbReference type="ARBA" id="ARBA00022840"/>
    </source>
</evidence>
<gene>
    <name evidence="25" type="ORF">KC01_LOCUS12611</name>
</gene>
<evidence type="ECO:0000256" key="3">
    <source>
        <dbReference type="ARBA" id="ARBA00004496"/>
    </source>
</evidence>
<evidence type="ECO:0000256" key="6">
    <source>
        <dbReference type="ARBA" id="ARBA00022490"/>
    </source>
</evidence>
<evidence type="ECO:0000256" key="9">
    <source>
        <dbReference type="ARBA" id="ARBA00022679"/>
    </source>
</evidence>
<feature type="domain" description="Ig-like" evidence="23">
    <location>
        <begin position="8"/>
        <end position="99"/>
    </location>
</feature>
<keyword evidence="18" id="KW-0539">Nucleus</keyword>
<dbReference type="GO" id="GO:0046872">
    <property type="term" value="F:metal ion binding"/>
    <property type="evidence" value="ECO:0007669"/>
    <property type="project" value="UniProtKB-KW"/>
</dbReference>
<evidence type="ECO:0000256" key="21">
    <source>
        <dbReference type="ARBA" id="ARBA00048679"/>
    </source>
</evidence>
<keyword evidence="11" id="KW-0677">Repeat</keyword>
<dbReference type="FunFam" id="2.60.40.10:FF:000003">
    <property type="entry name" value="Titin isoform E"/>
    <property type="match status" value="1"/>
</dbReference>
<keyword evidence="26" id="KW-1185">Reference proteome</keyword>
<keyword evidence="8" id="KW-0597">Phosphoprotein</keyword>
<comment type="similarity">
    <text evidence="4">Belongs to the protein kinase superfamily. CAMK Ser/Thr protein kinase family.</text>
</comment>
<evidence type="ECO:0000256" key="19">
    <source>
        <dbReference type="ARBA" id="ARBA00023319"/>
    </source>
</evidence>
<dbReference type="InterPro" id="IPR013783">
    <property type="entry name" value="Ig-like_fold"/>
</dbReference>
<dbReference type="InterPro" id="IPR003599">
    <property type="entry name" value="Ig_sub"/>
</dbReference>
<dbReference type="FunFam" id="2.60.40.10:FF:000031">
    <property type="entry name" value="Myosin-binding protein C, slow type"/>
    <property type="match status" value="1"/>
</dbReference>
<protein>
    <recommendedName>
        <fullName evidence="5">non-specific serine/threonine protein kinase</fullName>
        <ecNumber evidence="5">2.7.11.1</ecNumber>
    </recommendedName>
</protein>
<dbReference type="EMBL" id="OZ035837">
    <property type="protein sequence ID" value="CAL1581898.1"/>
    <property type="molecule type" value="Genomic_DNA"/>
</dbReference>
<dbReference type="PROSITE" id="PS50853">
    <property type="entry name" value="FN3"/>
    <property type="match status" value="6"/>
</dbReference>
<dbReference type="FunFam" id="2.60.40.10:FF:000050">
    <property type="entry name" value="Titin isoform B"/>
    <property type="match status" value="1"/>
</dbReference>
<dbReference type="FunFam" id="2.60.40.10:FF:000029">
    <property type="entry name" value="Myomesin 1"/>
    <property type="match status" value="1"/>
</dbReference>
<evidence type="ECO:0000256" key="12">
    <source>
        <dbReference type="ARBA" id="ARBA00022741"/>
    </source>
</evidence>
<feature type="domain" description="Fibronectin type-III" evidence="24">
    <location>
        <begin position="1004"/>
        <end position="1097"/>
    </location>
</feature>
<dbReference type="InterPro" id="IPR003961">
    <property type="entry name" value="FN3_dom"/>
</dbReference>
<dbReference type="InterPro" id="IPR007110">
    <property type="entry name" value="Ig-like_dom"/>
</dbReference>
<dbReference type="EC" id="2.7.11.1" evidence="5"/>
<evidence type="ECO:0000256" key="1">
    <source>
        <dbReference type="ARBA" id="ARBA00001946"/>
    </source>
</evidence>
<keyword evidence="16" id="KW-0112">Calmodulin-binding</keyword>
<dbReference type="GO" id="GO:0031672">
    <property type="term" value="C:A band"/>
    <property type="evidence" value="ECO:0007669"/>
    <property type="project" value="UniProtKB-ARBA"/>
</dbReference>
<dbReference type="FunFam" id="2.60.40.10:FF:000127">
    <property type="entry name" value="titin isoform X1"/>
    <property type="match status" value="1"/>
</dbReference>
<feature type="domain" description="Ig-like" evidence="23">
    <location>
        <begin position="608"/>
        <end position="709"/>
    </location>
</feature>
<keyword evidence="15" id="KW-0460">Magnesium</keyword>
<keyword evidence="17" id="KW-1015">Disulfide bond</keyword>
<keyword evidence="6" id="KW-0963">Cytoplasm</keyword>
<proteinExistence type="inferred from homology"/>
<feature type="domain" description="Ig-like" evidence="23">
    <location>
        <begin position="208"/>
        <end position="294"/>
    </location>
</feature>
<evidence type="ECO:0000313" key="25">
    <source>
        <dbReference type="EMBL" id="CAL1581898.1"/>
    </source>
</evidence>
<evidence type="ECO:0000256" key="11">
    <source>
        <dbReference type="ARBA" id="ARBA00022737"/>
    </source>
</evidence>
<dbReference type="InterPro" id="IPR036116">
    <property type="entry name" value="FN3_sf"/>
</dbReference>
<dbReference type="GO" id="GO:0005634">
    <property type="term" value="C:nucleus"/>
    <property type="evidence" value="ECO:0007669"/>
    <property type="project" value="UniProtKB-SubCell"/>
</dbReference>
<keyword evidence="12" id="KW-0547">Nucleotide-binding</keyword>
<evidence type="ECO:0000256" key="2">
    <source>
        <dbReference type="ARBA" id="ARBA00004123"/>
    </source>
</evidence>
<feature type="compositionally biased region" description="Basic and acidic residues" evidence="22">
    <location>
        <begin position="383"/>
        <end position="402"/>
    </location>
</feature>
<comment type="cofactor">
    <cofactor evidence="1">
        <name>Mg(2+)</name>
        <dbReference type="ChEBI" id="CHEBI:18420"/>
    </cofactor>
</comment>
<keyword evidence="14" id="KW-0067">ATP-binding</keyword>
<evidence type="ECO:0000256" key="22">
    <source>
        <dbReference type="SAM" id="MobiDB-lite"/>
    </source>
</evidence>
<dbReference type="InterPro" id="IPR003598">
    <property type="entry name" value="Ig_sub2"/>
</dbReference>
<dbReference type="FunFam" id="2.60.40.10:FF:000148">
    <property type="entry name" value="titin isoform X1"/>
    <property type="match status" value="1"/>
</dbReference>
<evidence type="ECO:0000259" key="24">
    <source>
        <dbReference type="PROSITE" id="PS50853"/>
    </source>
</evidence>
<keyword evidence="19" id="KW-0393">Immunoglobulin domain</keyword>
<evidence type="ECO:0000256" key="17">
    <source>
        <dbReference type="ARBA" id="ARBA00023157"/>
    </source>
</evidence>
<keyword evidence="13" id="KW-0418">Kinase</keyword>
<evidence type="ECO:0000313" key="26">
    <source>
        <dbReference type="Proteomes" id="UP001497482"/>
    </source>
</evidence>
<dbReference type="InterPro" id="IPR013098">
    <property type="entry name" value="Ig_I-set"/>
</dbReference>
<name>A0AAV2JYT6_KNICA</name>